<dbReference type="AlphaFoldDB" id="X7E061"/>
<evidence type="ECO:0000313" key="2">
    <source>
        <dbReference type="Proteomes" id="UP000022447"/>
    </source>
</evidence>
<reference evidence="1 2" key="1">
    <citation type="submission" date="2014-01" db="EMBL/GenBank/DDBJ databases">
        <title>Roseivivax halodurans JCM 10272 Genome Sequencing.</title>
        <authorList>
            <person name="Lai Q."/>
            <person name="Li G."/>
            <person name="Shao Z."/>
        </authorList>
    </citation>
    <scope>NUCLEOTIDE SEQUENCE [LARGE SCALE GENOMIC DNA]</scope>
    <source>
        <strain evidence="1 2">JCM 10272</strain>
    </source>
</reference>
<gene>
    <name evidence="1" type="ORF">OCH239_04490</name>
</gene>
<organism evidence="1 2">
    <name type="scientific">Roseivivax halodurans JCM 10272</name>
    <dbReference type="NCBI Taxonomy" id="1449350"/>
    <lineage>
        <taxon>Bacteria</taxon>
        <taxon>Pseudomonadati</taxon>
        <taxon>Pseudomonadota</taxon>
        <taxon>Alphaproteobacteria</taxon>
        <taxon>Rhodobacterales</taxon>
        <taxon>Roseobacteraceae</taxon>
        <taxon>Roseivivax</taxon>
    </lineage>
</organism>
<dbReference type="EMBL" id="JALZ01000126">
    <property type="protein sequence ID" value="ETX09424.1"/>
    <property type="molecule type" value="Genomic_DNA"/>
</dbReference>
<name>X7E061_9RHOB</name>
<comment type="caution">
    <text evidence="1">The sequence shown here is derived from an EMBL/GenBank/DDBJ whole genome shotgun (WGS) entry which is preliminary data.</text>
</comment>
<dbReference type="Proteomes" id="UP000022447">
    <property type="component" value="Unassembled WGS sequence"/>
</dbReference>
<sequence>MFHWIVRGRVMDLDEDKIDAAVFALLRLTLHDGQRAWGRLRESAKS</sequence>
<evidence type="ECO:0000313" key="1">
    <source>
        <dbReference type="EMBL" id="ETX09424.1"/>
    </source>
</evidence>
<protein>
    <submittedName>
        <fullName evidence="1">Uncharacterized protein</fullName>
    </submittedName>
</protein>
<proteinExistence type="predicted"/>
<accession>X7E061</accession>
<keyword evidence="2" id="KW-1185">Reference proteome</keyword>